<feature type="domain" description="Flagellar hook-associated protein 2 C-terminal" evidence="7">
    <location>
        <begin position="231"/>
        <end position="448"/>
    </location>
</feature>
<sequence length="469" mass="48349">MDSIISTLGAGSGIDMAALTTKLVDAQFATKIARLEKKDEQLDAQISAASSIKNKIQLLATALGERVRTGDLTPLPTIANGAVATVSRLSVAAPTKGSYSLEVQQLAGSQSLASAAYASAATTVGSGTLTLRFGTVDGSSFTANAARDPVTVTIAPGATLQGVADAINMSGSGVTAYVATTTTGAKLMMKGADGAENGFTVEAAETAGDEGLAALAWAPGGTSSAQLFSTATDALFKLDGLEMSSKTNTVTDAIDGLSISLSGTNIGNPTRIGFSNPAPNISSAMSDFVAALNEIQAEIAEVMNVQSGDIRRDGGAQALRRELSNLTSKIIMPNAAEGEPATLAQLGVKTNRDGSYSLDTTVLGAALTANPEAVSRMFTPGLYGVYAEMDRISRSASAVGNPGSLAASIQRYTSMKKDIVEDRTTLDEASQRLRDRLTQQFSVADSRVANFKSTMTFLENQIAAWNAKD</sequence>
<dbReference type="InterPro" id="IPR003481">
    <property type="entry name" value="FliD_N"/>
</dbReference>
<comment type="subcellular location">
    <subcellularLocation>
        <location evidence="5">Secreted</location>
    </subcellularLocation>
    <subcellularLocation>
        <location evidence="5">Bacterial flagellum</location>
    </subcellularLocation>
</comment>
<comment type="similarity">
    <text evidence="1 5">Belongs to the FliD family.</text>
</comment>
<keyword evidence="8" id="KW-0966">Cell projection</keyword>
<accession>A0ABS7PVM6</accession>
<dbReference type="EMBL" id="JAINVV010000009">
    <property type="protein sequence ID" value="MBY8824432.1"/>
    <property type="molecule type" value="Genomic_DNA"/>
</dbReference>
<keyword evidence="4 5" id="KW-0975">Bacterial flagellum</keyword>
<evidence type="ECO:0000259" key="7">
    <source>
        <dbReference type="Pfam" id="PF07195"/>
    </source>
</evidence>
<evidence type="ECO:0000313" key="8">
    <source>
        <dbReference type="EMBL" id="MBY8824432.1"/>
    </source>
</evidence>
<evidence type="ECO:0000259" key="6">
    <source>
        <dbReference type="Pfam" id="PF02465"/>
    </source>
</evidence>
<dbReference type="Pfam" id="PF07196">
    <property type="entry name" value="Flagellin_IN"/>
    <property type="match status" value="1"/>
</dbReference>
<evidence type="ECO:0000256" key="4">
    <source>
        <dbReference type="ARBA" id="ARBA00023143"/>
    </source>
</evidence>
<dbReference type="InterPro" id="IPR010809">
    <property type="entry name" value="FliD_C"/>
</dbReference>
<evidence type="ECO:0000313" key="9">
    <source>
        <dbReference type="Proteomes" id="UP000706039"/>
    </source>
</evidence>
<reference evidence="8 9" key="1">
    <citation type="submission" date="2021-08" db="EMBL/GenBank/DDBJ databases">
        <authorList>
            <person name="Tuo L."/>
        </authorList>
    </citation>
    <scope>NUCLEOTIDE SEQUENCE [LARGE SCALE GENOMIC DNA]</scope>
    <source>
        <strain evidence="8 9">JCM 31229</strain>
    </source>
</reference>
<keyword evidence="8" id="KW-0282">Flagellum</keyword>
<evidence type="ECO:0000256" key="1">
    <source>
        <dbReference type="ARBA" id="ARBA00009764"/>
    </source>
</evidence>
<dbReference type="PANTHER" id="PTHR30288">
    <property type="entry name" value="FLAGELLAR CAP/ASSEMBLY PROTEIN FLID"/>
    <property type="match status" value="1"/>
</dbReference>
<dbReference type="RefSeq" id="WP_222991542.1">
    <property type="nucleotide sequence ID" value="NZ_JAINVV010000009.1"/>
</dbReference>
<dbReference type="Pfam" id="PF07195">
    <property type="entry name" value="FliD_C"/>
    <property type="match status" value="1"/>
</dbReference>
<dbReference type="InterPro" id="IPR040026">
    <property type="entry name" value="FliD"/>
</dbReference>
<dbReference type="InterPro" id="IPR010810">
    <property type="entry name" value="Flagellin_hook_IN_motif"/>
</dbReference>
<organism evidence="8 9">
    <name type="scientific">Sphingomonas colocasiae</name>
    <dbReference type="NCBI Taxonomy" id="1848973"/>
    <lineage>
        <taxon>Bacteria</taxon>
        <taxon>Pseudomonadati</taxon>
        <taxon>Pseudomonadota</taxon>
        <taxon>Alphaproteobacteria</taxon>
        <taxon>Sphingomonadales</taxon>
        <taxon>Sphingomonadaceae</taxon>
        <taxon>Sphingomonas</taxon>
    </lineage>
</organism>
<evidence type="ECO:0000256" key="5">
    <source>
        <dbReference type="RuleBase" id="RU362066"/>
    </source>
</evidence>
<comment type="subunit">
    <text evidence="2 5">Homopentamer.</text>
</comment>
<keyword evidence="8" id="KW-0969">Cilium</keyword>
<dbReference type="Proteomes" id="UP000706039">
    <property type="component" value="Unassembled WGS sequence"/>
</dbReference>
<comment type="function">
    <text evidence="5">Required for morphogenesis and for the elongation of the flagellar filament by facilitating polymerization of the flagellin monomers at the tip of growing filament. Forms a capping structure, which prevents flagellin subunits (transported through the central channel of the flagellum) from leaking out without polymerization at the distal end.</text>
</comment>
<keyword evidence="3" id="KW-0175">Coiled coil</keyword>
<feature type="domain" description="Flagellar hook-associated protein 2 N-terminal" evidence="6">
    <location>
        <begin position="12"/>
        <end position="110"/>
    </location>
</feature>
<protein>
    <recommendedName>
        <fullName evidence="5">Flagellar hook-associated protein 2</fullName>
        <shortName evidence="5">HAP2</shortName>
    </recommendedName>
    <alternativeName>
        <fullName evidence="5">Flagellar cap protein</fullName>
    </alternativeName>
</protein>
<evidence type="ECO:0000256" key="3">
    <source>
        <dbReference type="ARBA" id="ARBA00023054"/>
    </source>
</evidence>
<name>A0ABS7PVM6_9SPHN</name>
<keyword evidence="5" id="KW-0964">Secreted</keyword>
<comment type="caution">
    <text evidence="8">The sequence shown here is derived from an EMBL/GenBank/DDBJ whole genome shotgun (WGS) entry which is preliminary data.</text>
</comment>
<keyword evidence="9" id="KW-1185">Reference proteome</keyword>
<dbReference type="PANTHER" id="PTHR30288:SF0">
    <property type="entry name" value="FLAGELLAR HOOK-ASSOCIATED PROTEIN 2"/>
    <property type="match status" value="1"/>
</dbReference>
<proteinExistence type="inferred from homology"/>
<gene>
    <name evidence="8" type="primary">fliD</name>
    <name evidence="8" type="ORF">K7G82_19160</name>
</gene>
<dbReference type="Pfam" id="PF02465">
    <property type="entry name" value="FliD_N"/>
    <property type="match status" value="1"/>
</dbReference>
<evidence type="ECO:0000256" key="2">
    <source>
        <dbReference type="ARBA" id="ARBA00011255"/>
    </source>
</evidence>